<evidence type="ECO:0000256" key="3">
    <source>
        <dbReference type="ARBA" id="ARBA00022448"/>
    </source>
</evidence>
<dbReference type="InterPro" id="IPR000914">
    <property type="entry name" value="SBP_5_dom"/>
</dbReference>
<comment type="subcellular location">
    <subcellularLocation>
        <location evidence="1">Cell envelope</location>
    </subcellularLocation>
</comment>
<gene>
    <name evidence="6" type="ORF">OB955_12110</name>
</gene>
<dbReference type="Pfam" id="PF00496">
    <property type="entry name" value="SBP_bac_5"/>
    <property type="match status" value="1"/>
</dbReference>
<feature type="domain" description="Solute-binding protein family 5" evidence="5">
    <location>
        <begin position="73"/>
        <end position="429"/>
    </location>
</feature>
<dbReference type="Gene3D" id="3.40.190.10">
    <property type="entry name" value="Periplasmic binding protein-like II"/>
    <property type="match status" value="1"/>
</dbReference>
<dbReference type="PROSITE" id="PS51318">
    <property type="entry name" value="TAT"/>
    <property type="match status" value="1"/>
</dbReference>
<keyword evidence="7" id="KW-1185">Reference proteome</keyword>
<dbReference type="PIRSF" id="PIRSF002741">
    <property type="entry name" value="MppA"/>
    <property type="match status" value="1"/>
</dbReference>
<dbReference type="InterPro" id="IPR030678">
    <property type="entry name" value="Peptide/Ni-bd"/>
</dbReference>
<reference evidence="6 7" key="1">
    <citation type="submission" date="2022-09" db="EMBL/GenBank/DDBJ databases">
        <title>Enrichment on poylsaccharides allowed isolation of novel metabolic and taxonomic groups of Haloarchaea.</title>
        <authorList>
            <person name="Sorokin D.Y."/>
            <person name="Elcheninov A.G."/>
            <person name="Khizhniak T.V."/>
            <person name="Kolganova T.V."/>
            <person name="Kublanov I.V."/>
        </authorList>
    </citation>
    <scope>NUCLEOTIDE SEQUENCE [LARGE SCALE GENOMIC DNA]</scope>
    <source>
        <strain evidence="6 7">AArc-m2/3/4</strain>
    </source>
</reference>
<dbReference type="SUPFAM" id="SSF53850">
    <property type="entry name" value="Periplasmic binding protein-like II"/>
    <property type="match status" value="1"/>
</dbReference>
<keyword evidence="4" id="KW-0732">Signal</keyword>
<evidence type="ECO:0000256" key="2">
    <source>
        <dbReference type="ARBA" id="ARBA00005695"/>
    </source>
</evidence>
<proteinExistence type="inferred from homology"/>
<dbReference type="Proteomes" id="UP001320972">
    <property type="component" value="Unassembled WGS sequence"/>
</dbReference>
<dbReference type="PANTHER" id="PTHR30290:SF10">
    <property type="entry name" value="PERIPLASMIC OLIGOPEPTIDE-BINDING PROTEIN-RELATED"/>
    <property type="match status" value="1"/>
</dbReference>
<dbReference type="InterPro" id="IPR006311">
    <property type="entry name" value="TAT_signal"/>
</dbReference>
<dbReference type="Gene3D" id="3.10.105.10">
    <property type="entry name" value="Dipeptide-binding Protein, Domain 3"/>
    <property type="match status" value="1"/>
</dbReference>
<organism evidence="6 7">
    <name type="scientific">Natronoglomus mannanivorans</name>
    <dbReference type="NCBI Taxonomy" id="2979990"/>
    <lineage>
        <taxon>Archaea</taxon>
        <taxon>Methanobacteriati</taxon>
        <taxon>Methanobacteriota</taxon>
        <taxon>Stenosarchaea group</taxon>
        <taxon>Halobacteria</taxon>
        <taxon>Halobacteriales</taxon>
        <taxon>Natrialbaceae</taxon>
        <taxon>Natronoglomus</taxon>
    </lineage>
</organism>
<dbReference type="CDD" id="cd08490">
    <property type="entry name" value="PBP2_NikA_DppA_OppA_like_3"/>
    <property type="match status" value="1"/>
</dbReference>
<dbReference type="InterPro" id="IPR039424">
    <property type="entry name" value="SBP_5"/>
</dbReference>
<accession>A0ABT2QEY1</accession>
<keyword evidence="3" id="KW-0813">Transport</keyword>
<evidence type="ECO:0000259" key="5">
    <source>
        <dbReference type="Pfam" id="PF00496"/>
    </source>
</evidence>
<protein>
    <submittedName>
        <fullName evidence="6">ABC transporter substrate-binding protein</fullName>
    </submittedName>
</protein>
<comment type="similarity">
    <text evidence="2">Belongs to the bacterial solute-binding protein 5 family.</text>
</comment>
<dbReference type="RefSeq" id="WP_338007977.1">
    <property type="nucleotide sequence ID" value="NZ_JAOPKB010000006.1"/>
</dbReference>
<evidence type="ECO:0000313" key="6">
    <source>
        <dbReference type="EMBL" id="MCU4973483.1"/>
    </source>
</evidence>
<dbReference type="EMBL" id="JAOPKB010000006">
    <property type="protein sequence ID" value="MCU4973483.1"/>
    <property type="molecule type" value="Genomic_DNA"/>
</dbReference>
<evidence type="ECO:0000313" key="7">
    <source>
        <dbReference type="Proteomes" id="UP001320972"/>
    </source>
</evidence>
<name>A0ABT2QEY1_9EURY</name>
<dbReference type="PANTHER" id="PTHR30290">
    <property type="entry name" value="PERIPLASMIC BINDING COMPONENT OF ABC TRANSPORTER"/>
    <property type="match status" value="1"/>
</dbReference>
<comment type="caution">
    <text evidence="6">The sequence shown here is derived from an EMBL/GenBank/DDBJ whole genome shotgun (WGS) entry which is preliminary data.</text>
</comment>
<evidence type="ECO:0000256" key="4">
    <source>
        <dbReference type="ARBA" id="ARBA00022729"/>
    </source>
</evidence>
<sequence length="510" mass="56263">MPENTLSRRTLLRTSGALAAVTAAGCLGSEDEENTIRIGSPWTPDSLDPLTGGSYLKRMGITETLIDADYDAEIAPGLATSWSTDDATTWTFELKPDVSFHDGSTLDSEAVAGSLERAVDSPGLADLPIVDIRTPAERRLEIELERPFTPLLAHLTRPETAILQPTAIDDDGVDEPVSTGPFAFDSWTPETSVTAVKHDAYHGPEPSLETVVYEGIHDSNTRLLKLQNGELDMARILSASTIDTLESDEELAAHTYPIPRSRYVVFDTDSEPFDDVRVRRAVLHAIDREEVTDTLLDGETDVALGPFPSSVTHWANEDLEPYEFDPDTAASLLADAGWETESSGAVRRRDGTPLEIDIWTYSSRPVLPQIATVIQEQLRTVGIDVSVATMEPGAITERTQSGEFDAFIWSNSVLWYPDPDRLADFFHSTETVMHSGYDNPAVDRLLETGRETVDRDERKQLYDEIQEIVHEDLPIAFLTDYTNVHGTTADVDGYRPHPIESTYGLESVSI</sequence>
<evidence type="ECO:0000256" key="1">
    <source>
        <dbReference type="ARBA" id="ARBA00004196"/>
    </source>
</evidence>